<evidence type="ECO:0000313" key="3">
    <source>
        <dbReference type="Proteomes" id="UP001172684"/>
    </source>
</evidence>
<sequence>MRMPAWGFTFGSDIEVYFLVLAWVLISLAALYGLTRTPLGRLTLGLRENANR</sequence>
<feature type="non-terminal residue" evidence="2">
    <location>
        <position position="52"/>
    </location>
</feature>
<keyword evidence="1" id="KW-1133">Transmembrane helix</keyword>
<gene>
    <name evidence="2" type="ORF">H2201_009373</name>
</gene>
<accession>A0ABQ9NG98</accession>
<comment type="caution">
    <text evidence="2">The sequence shown here is derived from an EMBL/GenBank/DDBJ whole genome shotgun (WGS) entry which is preliminary data.</text>
</comment>
<dbReference type="EMBL" id="JAPDRL010001244">
    <property type="protein sequence ID" value="KAJ9632982.1"/>
    <property type="molecule type" value="Genomic_DNA"/>
</dbReference>
<keyword evidence="3" id="KW-1185">Reference proteome</keyword>
<name>A0ABQ9NG98_9PEZI</name>
<dbReference type="Proteomes" id="UP001172684">
    <property type="component" value="Unassembled WGS sequence"/>
</dbReference>
<organism evidence="2 3">
    <name type="scientific">Coniosporium apollinis</name>
    <dbReference type="NCBI Taxonomy" id="61459"/>
    <lineage>
        <taxon>Eukaryota</taxon>
        <taxon>Fungi</taxon>
        <taxon>Dikarya</taxon>
        <taxon>Ascomycota</taxon>
        <taxon>Pezizomycotina</taxon>
        <taxon>Dothideomycetes</taxon>
        <taxon>Dothideomycetes incertae sedis</taxon>
        <taxon>Coniosporium</taxon>
    </lineage>
</organism>
<reference evidence="2" key="1">
    <citation type="submission" date="2022-10" db="EMBL/GenBank/DDBJ databases">
        <title>Culturing micro-colonial fungi from biological soil crusts in the Mojave desert and describing Neophaeococcomyces mojavensis, and introducing the new genera and species Taxawa tesnikishii.</title>
        <authorList>
            <person name="Kurbessoian T."/>
            <person name="Stajich J.E."/>
        </authorList>
    </citation>
    <scope>NUCLEOTIDE SEQUENCE</scope>
    <source>
        <strain evidence="2">TK_1</strain>
    </source>
</reference>
<keyword evidence="1" id="KW-0472">Membrane</keyword>
<evidence type="ECO:0000313" key="2">
    <source>
        <dbReference type="EMBL" id="KAJ9632982.1"/>
    </source>
</evidence>
<protein>
    <submittedName>
        <fullName evidence="2">Uncharacterized protein</fullName>
    </submittedName>
</protein>
<proteinExistence type="predicted"/>
<keyword evidence="1" id="KW-0812">Transmembrane</keyword>
<evidence type="ECO:0000256" key="1">
    <source>
        <dbReference type="SAM" id="Phobius"/>
    </source>
</evidence>
<feature type="transmembrane region" description="Helical" evidence="1">
    <location>
        <begin position="16"/>
        <end position="34"/>
    </location>
</feature>